<dbReference type="PANTHER" id="PTHR30469">
    <property type="entry name" value="MULTIDRUG RESISTANCE PROTEIN MDTA"/>
    <property type="match status" value="1"/>
</dbReference>
<keyword evidence="4" id="KW-0732">Signal</keyword>
<feature type="signal peptide" evidence="4">
    <location>
        <begin position="1"/>
        <end position="24"/>
    </location>
</feature>
<dbReference type="SUPFAM" id="SSF111369">
    <property type="entry name" value="HlyD-like secretion proteins"/>
    <property type="match status" value="1"/>
</dbReference>
<evidence type="ECO:0000259" key="5">
    <source>
        <dbReference type="Pfam" id="PF25876"/>
    </source>
</evidence>
<evidence type="ECO:0000256" key="2">
    <source>
        <dbReference type="ARBA" id="ARBA00009477"/>
    </source>
</evidence>
<dbReference type="PROSITE" id="PS51257">
    <property type="entry name" value="PROKAR_LIPOPROTEIN"/>
    <property type="match status" value="1"/>
</dbReference>
<proteinExistence type="inferred from homology"/>
<feature type="domain" description="Multidrug resistance protein MdtA-like C-terminal permuted SH3" evidence="7">
    <location>
        <begin position="303"/>
        <end position="355"/>
    </location>
</feature>
<reference evidence="9" key="1">
    <citation type="journal article" date="2019" name="Int. J. Syst. Evol. Microbiol.">
        <title>The Global Catalogue of Microorganisms (GCM) 10K type strain sequencing project: providing services to taxonomists for standard genome sequencing and annotation.</title>
        <authorList>
            <consortium name="The Broad Institute Genomics Platform"/>
            <consortium name="The Broad Institute Genome Sequencing Center for Infectious Disease"/>
            <person name="Wu L."/>
            <person name="Ma J."/>
        </authorList>
    </citation>
    <scope>NUCLEOTIDE SEQUENCE [LARGE SCALE GENOMIC DNA]</scope>
    <source>
        <strain evidence="9">CGMCC 1.10131</strain>
    </source>
</reference>
<dbReference type="NCBIfam" id="TIGR01730">
    <property type="entry name" value="RND_mfp"/>
    <property type="match status" value="1"/>
</dbReference>
<accession>A0ABQ1HZ76</accession>
<dbReference type="PANTHER" id="PTHR30469:SF20">
    <property type="entry name" value="EFFLUX RND TRANSPORTER PERIPLASMIC ADAPTOR SUBUNIT"/>
    <property type="match status" value="1"/>
</dbReference>
<protein>
    <submittedName>
        <fullName evidence="8">Hemolysin secretion protein D</fullName>
    </submittedName>
</protein>
<organism evidence="8 9">
    <name type="scientific">Agarivorans gilvus</name>
    <dbReference type="NCBI Taxonomy" id="680279"/>
    <lineage>
        <taxon>Bacteria</taxon>
        <taxon>Pseudomonadati</taxon>
        <taxon>Pseudomonadota</taxon>
        <taxon>Gammaproteobacteria</taxon>
        <taxon>Alteromonadales</taxon>
        <taxon>Alteromonadaceae</taxon>
        <taxon>Agarivorans</taxon>
    </lineage>
</organism>
<dbReference type="InterPro" id="IPR058627">
    <property type="entry name" value="MdtA-like_C"/>
</dbReference>
<dbReference type="InterPro" id="IPR058625">
    <property type="entry name" value="MdtA-like_BSH"/>
</dbReference>
<gene>
    <name evidence="8" type="ORF">GCM10007414_08090</name>
</gene>
<evidence type="ECO:0000256" key="3">
    <source>
        <dbReference type="ARBA" id="ARBA00022448"/>
    </source>
</evidence>
<dbReference type="Gene3D" id="1.10.287.470">
    <property type="entry name" value="Helix hairpin bin"/>
    <property type="match status" value="1"/>
</dbReference>
<dbReference type="Gene3D" id="2.40.30.170">
    <property type="match status" value="1"/>
</dbReference>
<evidence type="ECO:0000256" key="4">
    <source>
        <dbReference type="SAM" id="SignalP"/>
    </source>
</evidence>
<comment type="caution">
    <text evidence="8">The sequence shown here is derived from an EMBL/GenBank/DDBJ whole genome shotgun (WGS) entry which is preliminary data.</text>
</comment>
<keyword evidence="9" id="KW-1185">Reference proteome</keyword>
<feature type="chain" id="PRO_5045317665" evidence="4">
    <location>
        <begin position="25"/>
        <end position="373"/>
    </location>
</feature>
<comment type="similarity">
    <text evidence="2">Belongs to the membrane fusion protein (MFP) (TC 8.A.1) family.</text>
</comment>
<feature type="domain" description="Multidrug resistance protein MdtA-like alpha-helical hairpin" evidence="5">
    <location>
        <begin position="99"/>
        <end position="153"/>
    </location>
</feature>
<evidence type="ECO:0000259" key="7">
    <source>
        <dbReference type="Pfam" id="PF25967"/>
    </source>
</evidence>
<comment type="subcellular location">
    <subcellularLocation>
        <location evidence="1">Cell envelope</location>
    </subcellularLocation>
</comment>
<dbReference type="InterPro" id="IPR058624">
    <property type="entry name" value="MdtA-like_HH"/>
</dbReference>
<name>A0ABQ1HZ76_9ALTE</name>
<dbReference type="Proteomes" id="UP000651977">
    <property type="component" value="Unassembled WGS sequence"/>
</dbReference>
<dbReference type="RefSeq" id="WP_055732698.1">
    <property type="nucleotide sequence ID" value="NZ_BMDY01000003.1"/>
</dbReference>
<dbReference type="Gene3D" id="2.40.420.20">
    <property type="match status" value="1"/>
</dbReference>
<dbReference type="InterPro" id="IPR006143">
    <property type="entry name" value="RND_pump_MFP"/>
</dbReference>
<dbReference type="Pfam" id="PF25917">
    <property type="entry name" value="BSH_RND"/>
    <property type="match status" value="1"/>
</dbReference>
<evidence type="ECO:0000313" key="8">
    <source>
        <dbReference type="EMBL" id="GGA97487.1"/>
    </source>
</evidence>
<dbReference type="EMBL" id="BMDY01000003">
    <property type="protein sequence ID" value="GGA97487.1"/>
    <property type="molecule type" value="Genomic_DNA"/>
</dbReference>
<evidence type="ECO:0000259" key="6">
    <source>
        <dbReference type="Pfam" id="PF25917"/>
    </source>
</evidence>
<dbReference type="Pfam" id="PF25967">
    <property type="entry name" value="RND-MFP_C"/>
    <property type="match status" value="1"/>
</dbReference>
<dbReference type="Gene3D" id="2.40.50.100">
    <property type="match status" value="1"/>
</dbReference>
<sequence>MNVKPYSILTVAIVSLLLSGCDLATKAEAKDVNPAKPRPVKLIDIDQTLPAQQRSFPAKVYASQQAELAFRISGELNQLDLIEGQRVTKGEVLSELDKRDAQNALLTAEANHQLAAADFKRKQSLLDRKLISPAEVDSARATLKSAEANLRAQRDQLQYTSIYAPFSGVVAKVHTDNYQMVQPHQAIVTVQNTDSFELKIELPEAMLHRLQSLSSLAHTQAFVDVAKFGFEQPLPIQYQEHSSLASQGTQTYQVTFSFIPPKGLHLLPGMSTSVLIDLPETDDSKTAIAILPLSALVREGHSSALQSSTEASVWVYQQDKQTLKRQTITLGNVLADGVEVLSGLHHGDRVVASGVNSLTGNEAIKPLHWVRGV</sequence>
<keyword evidence="3" id="KW-0813">Transport</keyword>
<dbReference type="Pfam" id="PF25876">
    <property type="entry name" value="HH_MFP_RND"/>
    <property type="match status" value="1"/>
</dbReference>
<evidence type="ECO:0000313" key="9">
    <source>
        <dbReference type="Proteomes" id="UP000651977"/>
    </source>
</evidence>
<feature type="domain" description="Multidrug resistance protein MdtA-like barrel-sandwich hybrid" evidence="6">
    <location>
        <begin position="65"/>
        <end position="186"/>
    </location>
</feature>
<evidence type="ECO:0000256" key="1">
    <source>
        <dbReference type="ARBA" id="ARBA00004196"/>
    </source>
</evidence>